<evidence type="ECO:0000313" key="2">
    <source>
        <dbReference type="EMBL" id="GBP02004.1"/>
    </source>
</evidence>
<keyword evidence="3" id="KW-1185">Reference proteome</keyword>
<feature type="region of interest" description="Disordered" evidence="1">
    <location>
        <begin position="1"/>
        <end position="25"/>
    </location>
</feature>
<name>A0A4C1SJ36_EUMVA</name>
<dbReference type="EMBL" id="BGZK01010329">
    <property type="protein sequence ID" value="GBP02004.1"/>
    <property type="molecule type" value="Genomic_DNA"/>
</dbReference>
<protein>
    <submittedName>
        <fullName evidence="2">Uncharacterized protein</fullName>
    </submittedName>
</protein>
<dbReference type="Proteomes" id="UP000299102">
    <property type="component" value="Unassembled WGS sequence"/>
</dbReference>
<dbReference type="AlphaFoldDB" id="A0A4C1SJ36"/>
<reference evidence="2 3" key="1">
    <citation type="journal article" date="2019" name="Commun. Biol.">
        <title>The bagworm genome reveals a unique fibroin gene that provides high tensile strength.</title>
        <authorList>
            <person name="Kono N."/>
            <person name="Nakamura H."/>
            <person name="Ohtoshi R."/>
            <person name="Tomita M."/>
            <person name="Numata K."/>
            <person name="Arakawa K."/>
        </authorList>
    </citation>
    <scope>NUCLEOTIDE SEQUENCE [LARGE SCALE GENOMIC DNA]</scope>
</reference>
<proteinExistence type="predicted"/>
<evidence type="ECO:0000256" key="1">
    <source>
        <dbReference type="SAM" id="MobiDB-lite"/>
    </source>
</evidence>
<dbReference type="PANTHER" id="PTHR47331:SF1">
    <property type="entry name" value="GAG-LIKE PROTEIN"/>
    <property type="match status" value="1"/>
</dbReference>
<dbReference type="OrthoDB" id="5989194at2759"/>
<sequence length="169" mass="18782">MAPTNKHVKRSQQQHRHQQTHSSREAKRHYGCGICQADHRLTSCHKFKNLNLAEKYKTAVKLHYCINCLARNHLVGKYTSKAKCQKCTGKHHSVLHGPNRILAEFASEQSNPSKRVQNHPPTPTPCSTLVASSSATATVGLPTCLNKVIVPTTEVYVMTENGGVLSEEF</sequence>
<feature type="compositionally biased region" description="Basic residues" evidence="1">
    <location>
        <begin position="1"/>
        <end position="19"/>
    </location>
</feature>
<accession>A0A4C1SJ36</accession>
<organism evidence="2 3">
    <name type="scientific">Eumeta variegata</name>
    <name type="common">Bagworm moth</name>
    <name type="synonym">Eumeta japonica</name>
    <dbReference type="NCBI Taxonomy" id="151549"/>
    <lineage>
        <taxon>Eukaryota</taxon>
        <taxon>Metazoa</taxon>
        <taxon>Ecdysozoa</taxon>
        <taxon>Arthropoda</taxon>
        <taxon>Hexapoda</taxon>
        <taxon>Insecta</taxon>
        <taxon>Pterygota</taxon>
        <taxon>Neoptera</taxon>
        <taxon>Endopterygota</taxon>
        <taxon>Lepidoptera</taxon>
        <taxon>Glossata</taxon>
        <taxon>Ditrysia</taxon>
        <taxon>Tineoidea</taxon>
        <taxon>Psychidae</taxon>
        <taxon>Oiketicinae</taxon>
        <taxon>Eumeta</taxon>
    </lineage>
</organism>
<evidence type="ECO:0000313" key="3">
    <source>
        <dbReference type="Proteomes" id="UP000299102"/>
    </source>
</evidence>
<comment type="caution">
    <text evidence="2">The sequence shown here is derived from an EMBL/GenBank/DDBJ whole genome shotgun (WGS) entry which is preliminary data.</text>
</comment>
<dbReference type="PANTHER" id="PTHR47331">
    <property type="entry name" value="PHD-TYPE DOMAIN-CONTAINING PROTEIN"/>
    <property type="match status" value="1"/>
</dbReference>
<gene>
    <name evidence="2" type="ORF">EVAR_71029_1</name>
</gene>